<dbReference type="RefSeq" id="WP_145385987.1">
    <property type="nucleotide sequence ID" value="NZ_CP037423.1"/>
</dbReference>
<reference evidence="1 2" key="1">
    <citation type="submission" date="2019-03" db="EMBL/GenBank/DDBJ databases">
        <title>Deep-cultivation of Planctomycetes and their phenomic and genomic characterization uncovers novel biology.</title>
        <authorList>
            <person name="Wiegand S."/>
            <person name="Jogler M."/>
            <person name="Boedeker C."/>
            <person name="Pinto D."/>
            <person name="Vollmers J."/>
            <person name="Rivas-Marin E."/>
            <person name="Kohn T."/>
            <person name="Peeters S.H."/>
            <person name="Heuer A."/>
            <person name="Rast P."/>
            <person name="Oberbeckmann S."/>
            <person name="Bunk B."/>
            <person name="Jeske O."/>
            <person name="Meyerdierks A."/>
            <person name="Storesund J.E."/>
            <person name="Kallscheuer N."/>
            <person name="Luecker S."/>
            <person name="Lage O.M."/>
            <person name="Pohl T."/>
            <person name="Merkel B.J."/>
            <person name="Hornburger P."/>
            <person name="Mueller R.-W."/>
            <person name="Bruemmer F."/>
            <person name="Labrenz M."/>
            <person name="Spormann A.M."/>
            <person name="Op den Camp H."/>
            <person name="Overmann J."/>
            <person name="Amann R."/>
            <person name="Jetten M.S.M."/>
            <person name="Mascher T."/>
            <person name="Medema M.H."/>
            <person name="Devos D.P."/>
            <person name="Kaster A.-K."/>
            <person name="Ovreas L."/>
            <person name="Rohde M."/>
            <person name="Galperin M.Y."/>
            <person name="Jogler C."/>
        </authorList>
    </citation>
    <scope>NUCLEOTIDE SEQUENCE [LARGE SCALE GENOMIC DNA]</scope>
    <source>
        <strain evidence="1 2">Enr13</strain>
    </source>
</reference>
<evidence type="ECO:0000313" key="2">
    <source>
        <dbReference type="Proteomes" id="UP000319004"/>
    </source>
</evidence>
<evidence type="ECO:0000313" key="1">
    <source>
        <dbReference type="EMBL" id="QDV42333.1"/>
    </source>
</evidence>
<dbReference type="EMBL" id="CP037423">
    <property type="protein sequence ID" value="QDV42333.1"/>
    <property type="molecule type" value="Genomic_DNA"/>
</dbReference>
<dbReference type="KEGG" id="snep:Enr13x_21780"/>
<gene>
    <name evidence="1" type="ORF">Enr13x_21780</name>
</gene>
<dbReference type="AlphaFoldDB" id="A0A518HNB8"/>
<sequence length="122" mass="12922">MDSIDDNDVIVTRQWGPADAIPVTYKPGSKSATADGAVATYVIEAPGGGSFTNSTNMVIQSDDPNTVSSQIWVDDLSGLPSALTVTVPISILESCPILAESAEGSTKMLWQMGSMTLENRWE</sequence>
<proteinExistence type="predicted"/>
<name>A0A518HNB8_9BACT</name>
<protein>
    <submittedName>
        <fullName evidence="1">Uncharacterized protein</fullName>
    </submittedName>
</protein>
<dbReference type="Proteomes" id="UP000319004">
    <property type="component" value="Chromosome"/>
</dbReference>
<accession>A0A518HNB8</accession>
<organism evidence="1 2">
    <name type="scientific">Stieleria neptunia</name>
    <dbReference type="NCBI Taxonomy" id="2527979"/>
    <lineage>
        <taxon>Bacteria</taxon>
        <taxon>Pseudomonadati</taxon>
        <taxon>Planctomycetota</taxon>
        <taxon>Planctomycetia</taxon>
        <taxon>Pirellulales</taxon>
        <taxon>Pirellulaceae</taxon>
        <taxon>Stieleria</taxon>
    </lineage>
</organism>
<keyword evidence="2" id="KW-1185">Reference proteome</keyword>